<dbReference type="AlphaFoldDB" id="A0A1B6FT89"/>
<sequence>LNIEPLAFSTKSPSDQFHLEALELRKSISNKDLMDLNLEHCCFDSLLELDLMGNNNVTYADFKPLLEDFKNLSKFVTEKKKYNIIKTNGTLIAENESGEIYKSTISMRYLARLINFYKEEDSCRAV</sequence>
<name>A0A1B6FT89_9HEMI</name>
<reference evidence="1" key="1">
    <citation type="submission" date="2015-11" db="EMBL/GenBank/DDBJ databases">
        <title>De novo transcriptome assembly of four potential Pierce s Disease insect vectors from Arizona vineyards.</title>
        <authorList>
            <person name="Tassone E.E."/>
        </authorList>
    </citation>
    <scope>NUCLEOTIDE SEQUENCE</scope>
</reference>
<organism evidence="1">
    <name type="scientific">Cuerna arida</name>
    <dbReference type="NCBI Taxonomy" id="1464854"/>
    <lineage>
        <taxon>Eukaryota</taxon>
        <taxon>Metazoa</taxon>
        <taxon>Ecdysozoa</taxon>
        <taxon>Arthropoda</taxon>
        <taxon>Hexapoda</taxon>
        <taxon>Insecta</taxon>
        <taxon>Pterygota</taxon>
        <taxon>Neoptera</taxon>
        <taxon>Paraneoptera</taxon>
        <taxon>Hemiptera</taxon>
        <taxon>Auchenorrhyncha</taxon>
        <taxon>Membracoidea</taxon>
        <taxon>Cicadellidae</taxon>
        <taxon>Cicadellinae</taxon>
        <taxon>Proconiini</taxon>
        <taxon>Cuerna</taxon>
    </lineage>
</organism>
<evidence type="ECO:0000313" key="1">
    <source>
        <dbReference type="EMBL" id="JAS53410.1"/>
    </source>
</evidence>
<proteinExistence type="predicted"/>
<feature type="non-terminal residue" evidence="1">
    <location>
        <position position="1"/>
    </location>
</feature>
<gene>
    <name evidence="1" type="ORF">g.22140</name>
</gene>
<accession>A0A1B6FT89</accession>
<protein>
    <submittedName>
        <fullName evidence="1">Uncharacterized protein</fullName>
    </submittedName>
</protein>
<dbReference type="EMBL" id="GECZ01016359">
    <property type="protein sequence ID" value="JAS53410.1"/>
    <property type="molecule type" value="Transcribed_RNA"/>
</dbReference>